<dbReference type="OrthoDB" id="4849160at2759"/>
<dbReference type="EMBL" id="CAJMXA010000920">
    <property type="protein sequence ID" value="CAE6446691.1"/>
    <property type="molecule type" value="Genomic_DNA"/>
</dbReference>
<accession>A0A8H3GED2</accession>
<reference evidence="1" key="1">
    <citation type="submission" date="2021-01" db="EMBL/GenBank/DDBJ databases">
        <authorList>
            <person name="Kaushik A."/>
        </authorList>
    </citation>
    <scope>NUCLEOTIDE SEQUENCE</scope>
    <source>
        <strain evidence="1">AG6-10EEA</strain>
    </source>
</reference>
<evidence type="ECO:0000313" key="2">
    <source>
        <dbReference type="Proteomes" id="UP000663853"/>
    </source>
</evidence>
<comment type="caution">
    <text evidence="1">The sequence shown here is derived from an EMBL/GenBank/DDBJ whole genome shotgun (WGS) entry which is preliminary data.</text>
</comment>
<dbReference type="Proteomes" id="UP000663853">
    <property type="component" value="Unassembled WGS sequence"/>
</dbReference>
<protein>
    <submittedName>
        <fullName evidence="1">Uncharacterized protein</fullName>
    </submittedName>
</protein>
<dbReference type="AlphaFoldDB" id="A0A8H3GED2"/>
<name>A0A8H3GED2_9AGAM</name>
<proteinExistence type="predicted"/>
<evidence type="ECO:0000313" key="1">
    <source>
        <dbReference type="EMBL" id="CAE6446691.1"/>
    </source>
</evidence>
<gene>
    <name evidence="1" type="ORF">RDB_LOCUS43669</name>
</gene>
<sequence>MGFRLAYPDVPPPTIHEIYKKSLRQPIHAYAFFVDLPDLYSRIRGPLDAIDPSISVMDDMAKVIWHVRSKLIATGLHKLSIASIPIPKQRRTIYSGDVGWLVVLGTRFDKAPHVPVSDELTQRVRTIICAKDEPAWWKMRKFSYPHPTLWLQHEENKKPVIEG</sequence>
<organism evidence="1 2">
    <name type="scientific">Rhizoctonia solani</name>
    <dbReference type="NCBI Taxonomy" id="456999"/>
    <lineage>
        <taxon>Eukaryota</taxon>
        <taxon>Fungi</taxon>
        <taxon>Dikarya</taxon>
        <taxon>Basidiomycota</taxon>
        <taxon>Agaricomycotina</taxon>
        <taxon>Agaricomycetes</taxon>
        <taxon>Cantharellales</taxon>
        <taxon>Ceratobasidiaceae</taxon>
        <taxon>Rhizoctonia</taxon>
    </lineage>
</organism>